<dbReference type="Gene3D" id="2.170.270.10">
    <property type="entry name" value="SET domain"/>
    <property type="match status" value="1"/>
</dbReference>
<proteinExistence type="predicted"/>
<keyword evidence="5" id="KW-0949">S-adenosyl-L-methionine</keyword>
<dbReference type="PANTHER" id="PTHR46223">
    <property type="entry name" value="HISTONE-LYSINE N-METHYLTRANSFERASE SUV39H"/>
    <property type="match status" value="1"/>
</dbReference>
<dbReference type="PROSITE" id="PS50867">
    <property type="entry name" value="PRE_SET"/>
    <property type="match status" value="1"/>
</dbReference>
<evidence type="ECO:0000256" key="5">
    <source>
        <dbReference type="ARBA" id="ARBA00022691"/>
    </source>
</evidence>
<dbReference type="Proteomes" id="UP000245383">
    <property type="component" value="Unassembled WGS sequence"/>
</dbReference>
<comment type="caution">
    <text evidence="11">The sequence shown here is derived from an EMBL/GenBank/DDBJ whole genome shotgun (WGS) entry which is preliminary data.</text>
</comment>
<evidence type="ECO:0000259" key="9">
    <source>
        <dbReference type="PROSITE" id="PS50867"/>
    </source>
</evidence>
<evidence type="ECO:0000259" key="10">
    <source>
        <dbReference type="PROSITE" id="PS50868"/>
    </source>
</evidence>
<keyword evidence="4" id="KW-0808">Transferase</keyword>
<dbReference type="GO" id="GO:0005694">
    <property type="term" value="C:chromosome"/>
    <property type="evidence" value="ECO:0007669"/>
    <property type="project" value="UniProtKB-SubCell"/>
</dbReference>
<dbReference type="InterPro" id="IPR050973">
    <property type="entry name" value="H3K9_Histone-Lys_N-MTase"/>
</dbReference>
<evidence type="ECO:0000256" key="2">
    <source>
        <dbReference type="ARBA" id="ARBA00022454"/>
    </source>
</evidence>
<sequence length="632" mass="72019">MPSFNFSSSNNIDELPSTRRPSAISNENALLITNHKIIEGGIIFLIQNKHQGQSTELWQNAFEVKDSNIISTYYNSLFDHDKQNISNFAASSQLSINSFFFQNLQNILKPQIANNTVLLENKSINNDFPNSKNSVNSHTSLINTPSDIKNNYHLLLQKDKSFFAKIFNSLFPNFLNDAGILEKFLELNNNTKKHHFDHASSNDTFIKNKTTQDSQLANVYKKSKSYTELSQNHLLVKDIPISISPIVSANIERFISMVKHLTGPPISILNTVDDVPPPVDFTFINESIYASNVPRPQQVDVIPCYCEPKDLCSKKLEAHNFLTFDTIEKFKQSKVLTSQYLEEFCFGYSDEEILSKLNKTCNYSTTLDDETHTICTHNNERGNPYNNLGLLILPDQVPIYECNYLCECGPFCFNRVIQRGPTVRLQIFRTRFKGWGIRTLQTLQKGQFVAEYVGEIITNKEAEKRGRENDKLGCTYLFDLDFETPAGAASEYTIDAEKYGNITHFLNHSCAPNLKIRAAYVNHWDKKLHKLAFFTTERIPAGTELTFDYNPTSPFPDEPGYTKVKTVLENPHTKSLAKPVSKTQLRSPADYARFHNSVDFTPKTKVVKNPLFQHKGYICHCGAPRCRGFVFN</sequence>
<keyword evidence="6" id="KW-0479">Metal-binding</keyword>
<protein>
    <recommendedName>
        <fullName evidence="13">SET domain-containing protein</fullName>
    </recommendedName>
</protein>
<feature type="domain" description="Pre-SET" evidence="9">
    <location>
        <begin position="359"/>
        <end position="420"/>
    </location>
</feature>
<dbReference type="Pfam" id="PF00856">
    <property type="entry name" value="SET"/>
    <property type="match status" value="1"/>
</dbReference>
<evidence type="ECO:0000313" key="11">
    <source>
        <dbReference type="EMBL" id="PVU97048.1"/>
    </source>
</evidence>
<reference evidence="11 12" key="1">
    <citation type="journal article" date="2018" name="MBio">
        <title>Comparative Genomics Reveals the Core Gene Toolbox for the Fungus-Insect Symbiosis.</title>
        <authorList>
            <person name="Wang Y."/>
            <person name="Stata M."/>
            <person name="Wang W."/>
            <person name="Stajich J.E."/>
            <person name="White M.M."/>
            <person name="Moncalvo J.M."/>
        </authorList>
    </citation>
    <scope>NUCLEOTIDE SEQUENCE [LARGE SCALE GENOMIC DNA]</scope>
    <source>
        <strain evidence="11 12">SWE-8-4</strain>
    </source>
</reference>
<keyword evidence="7" id="KW-0862">Zinc</keyword>
<dbReference type="EMBL" id="MBFR01000019">
    <property type="protein sequence ID" value="PVU97048.1"/>
    <property type="molecule type" value="Genomic_DNA"/>
</dbReference>
<evidence type="ECO:0000313" key="12">
    <source>
        <dbReference type="Proteomes" id="UP000245383"/>
    </source>
</evidence>
<evidence type="ECO:0000256" key="6">
    <source>
        <dbReference type="ARBA" id="ARBA00022723"/>
    </source>
</evidence>
<name>A0A2T9YXJ3_9FUNG</name>
<comment type="subcellular location">
    <subcellularLocation>
        <location evidence="1">Chromosome</location>
    </subcellularLocation>
</comment>
<dbReference type="PROSITE" id="PS50868">
    <property type="entry name" value="POST_SET"/>
    <property type="match status" value="1"/>
</dbReference>
<dbReference type="InterPro" id="IPR003616">
    <property type="entry name" value="Post-SET_dom"/>
</dbReference>
<evidence type="ECO:0000256" key="1">
    <source>
        <dbReference type="ARBA" id="ARBA00004286"/>
    </source>
</evidence>
<keyword evidence="3" id="KW-0489">Methyltransferase</keyword>
<accession>A0A2T9YXJ3</accession>
<dbReference type="STRING" id="133385.A0A2T9YXJ3"/>
<feature type="domain" description="SET" evidence="8">
    <location>
        <begin position="423"/>
        <end position="550"/>
    </location>
</feature>
<gene>
    <name evidence="11" type="ORF">BB561_000806</name>
</gene>
<evidence type="ECO:0008006" key="13">
    <source>
        <dbReference type="Google" id="ProtNLM"/>
    </source>
</evidence>
<evidence type="ECO:0000259" key="8">
    <source>
        <dbReference type="PROSITE" id="PS50280"/>
    </source>
</evidence>
<dbReference type="GO" id="GO:0005634">
    <property type="term" value="C:nucleus"/>
    <property type="evidence" value="ECO:0007669"/>
    <property type="project" value="InterPro"/>
</dbReference>
<dbReference type="SMART" id="SM00317">
    <property type="entry name" value="SET"/>
    <property type="match status" value="1"/>
</dbReference>
<dbReference type="InterPro" id="IPR001214">
    <property type="entry name" value="SET_dom"/>
</dbReference>
<evidence type="ECO:0000256" key="7">
    <source>
        <dbReference type="ARBA" id="ARBA00022833"/>
    </source>
</evidence>
<keyword evidence="2" id="KW-0158">Chromosome</keyword>
<keyword evidence="12" id="KW-1185">Reference proteome</keyword>
<dbReference type="GO" id="GO:0032259">
    <property type="term" value="P:methylation"/>
    <property type="evidence" value="ECO:0007669"/>
    <property type="project" value="UniProtKB-KW"/>
</dbReference>
<dbReference type="SUPFAM" id="SSF82199">
    <property type="entry name" value="SET domain"/>
    <property type="match status" value="1"/>
</dbReference>
<dbReference type="AlphaFoldDB" id="A0A2T9YXJ3"/>
<dbReference type="Pfam" id="PF05033">
    <property type="entry name" value="Pre-SET"/>
    <property type="match status" value="1"/>
</dbReference>
<organism evidence="11 12">
    <name type="scientific">Smittium simulii</name>
    <dbReference type="NCBI Taxonomy" id="133385"/>
    <lineage>
        <taxon>Eukaryota</taxon>
        <taxon>Fungi</taxon>
        <taxon>Fungi incertae sedis</taxon>
        <taxon>Zoopagomycota</taxon>
        <taxon>Kickxellomycotina</taxon>
        <taxon>Harpellomycetes</taxon>
        <taxon>Harpellales</taxon>
        <taxon>Legeriomycetaceae</taxon>
        <taxon>Smittium</taxon>
    </lineage>
</organism>
<dbReference type="InterPro" id="IPR007728">
    <property type="entry name" value="Pre-SET_dom"/>
</dbReference>
<feature type="domain" description="Post-SET" evidence="10">
    <location>
        <begin position="615"/>
        <end position="631"/>
    </location>
</feature>
<dbReference type="GO" id="GO:0042054">
    <property type="term" value="F:histone methyltransferase activity"/>
    <property type="evidence" value="ECO:0007669"/>
    <property type="project" value="InterPro"/>
</dbReference>
<dbReference type="GO" id="GO:0008270">
    <property type="term" value="F:zinc ion binding"/>
    <property type="evidence" value="ECO:0007669"/>
    <property type="project" value="InterPro"/>
</dbReference>
<dbReference type="OrthoDB" id="308383at2759"/>
<dbReference type="PROSITE" id="PS50280">
    <property type="entry name" value="SET"/>
    <property type="match status" value="1"/>
</dbReference>
<evidence type="ECO:0000256" key="3">
    <source>
        <dbReference type="ARBA" id="ARBA00022603"/>
    </source>
</evidence>
<evidence type="ECO:0000256" key="4">
    <source>
        <dbReference type="ARBA" id="ARBA00022679"/>
    </source>
</evidence>
<dbReference type="PANTHER" id="PTHR46223:SF3">
    <property type="entry name" value="HISTONE-LYSINE N-METHYLTRANSFERASE SET-23"/>
    <property type="match status" value="1"/>
</dbReference>
<dbReference type="InterPro" id="IPR046341">
    <property type="entry name" value="SET_dom_sf"/>
</dbReference>